<name>A0A1I7XV23_HETBA</name>
<reference evidence="4" key="1">
    <citation type="submission" date="2016-11" db="UniProtKB">
        <authorList>
            <consortium name="WormBaseParasite"/>
        </authorList>
    </citation>
    <scope>IDENTIFICATION</scope>
</reference>
<dbReference type="Proteomes" id="UP000095283">
    <property type="component" value="Unplaced"/>
</dbReference>
<proteinExistence type="predicted"/>
<dbReference type="Gene3D" id="2.120.10.80">
    <property type="entry name" value="Kelch-type beta propeller"/>
    <property type="match status" value="1"/>
</dbReference>
<keyword evidence="1" id="KW-0880">Kelch repeat</keyword>
<dbReference type="InterPro" id="IPR015915">
    <property type="entry name" value="Kelch-typ_b-propeller"/>
</dbReference>
<keyword evidence="3" id="KW-1185">Reference proteome</keyword>
<dbReference type="SUPFAM" id="SSF50965">
    <property type="entry name" value="Galactose oxidase, central domain"/>
    <property type="match status" value="1"/>
</dbReference>
<dbReference type="InterPro" id="IPR011043">
    <property type="entry name" value="Gal_Oxase/kelch_b-propeller"/>
</dbReference>
<dbReference type="InterPro" id="IPR006652">
    <property type="entry name" value="Kelch_1"/>
</dbReference>
<dbReference type="PANTHER" id="PTHR45632">
    <property type="entry name" value="LD33804P"/>
    <property type="match status" value="1"/>
</dbReference>
<dbReference type="WBParaSite" id="Hba_21376">
    <property type="protein sequence ID" value="Hba_21376"/>
    <property type="gene ID" value="Hba_21376"/>
</dbReference>
<evidence type="ECO:0000256" key="1">
    <source>
        <dbReference type="ARBA" id="ARBA00022441"/>
    </source>
</evidence>
<evidence type="ECO:0000256" key="2">
    <source>
        <dbReference type="ARBA" id="ARBA00022737"/>
    </source>
</evidence>
<evidence type="ECO:0000313" key="3">
    <source>
        <dbReference type="Proteomes" id="UP000095283"/>
    </source>
</evidence>
<dbReference type="PANTHER" id="PTHR45632:SF3">
    <property type="entry name" value="KELCH-LIKE PROTEIN 32"/>
    <property type="match status" value="1"/>
</dbReference>
<protein>
    <submittedName>
        <fullName evidence="4">BACK domain-containing protein</fullName>
    </submittedName>
</protein>
<sequence length="302" mass="34190">MNIFQSMKAARRPRDQVLAIGGWSNGRALSRIDLYDQVHNKWIPLSQLCLIHPVAYHGSVVLDNELYVIGGCDGDNYFSTVMKLTKEMKWIEVAPMYEQRYVSFLFFLLFLHLIPDIYHNIKIFYFSCYISNSCCVLDGKIYVCGGTDGRVQRRERLRCAERYDPVLNRWEKIASMRHMRSDAAATGAAGRLYVAGGFNGTEVMASVEMYIPHSDVWTDITAMPGPRSGKDIVVACGYANNSTMANTERFDGGKWIEIAKMNKDRSALKVISMSDWDEIGQNLVALNSKELLTHTEKDAGKK</sequence>
<accession>A0A1I7XV23</accession>
<dbReference type="Pfam" id="PF01344">
    <property type="entry name" value="Kelch_1"/>
    <property type="match status" value="4"/>
</dbReference>
<dbReference type="AlphaFoldDB" id="A0A1I7XV23"/>
<keyword evidence="2" id="KW-0677">Repeat</keyword>
<dbReference type="SMART" id="SM00612">
    <property type="entry name" value="Kelch"/>
    <property type="match status" value="5"/>
</dbReference>
<organism evidence="3 4">
    <name type="scientific">Heterorhabditis bacteriophora</name>
    <name type="common">Entomopathogenic nematode worm</name>
    <dbReference type="NCBI Taxonomy" id="37862"/>
    <lineage>
        <taxon>Eukaryota</taxon>
        <taxon>Metazoa</taxon>
        <taxon>Ecdysozoa</taxon>
        <taxon>Nematoda</taxon>
        <taxon>Chromadorea</taxon>
        <taxon>Rhabditida</taxon>
        <taxon>Rhabditina</taxon>
        <taxon>Rhabditomorpha</taxon>
        <taxon>Strongyloidea</taxon>
        <taxon>Heterorhabditidae</taxon>
        <taxon>Heterorhabditis</taxon>
    </lineage>
</organism>
<evidence type="ECO:0000313" key="4">
    <source>
        <dbReference type="WBParaSite" id="Hba_21376"/>
    </source>
</evidence>